<dbReference type="EMBL" id="JBFDAA010000003">
    <property type="protein sequence ID" value="KAL1139065.1"/>
    <property type="molecule type" value="Genomic_DNA"/>
</dbReference>
<organism evidence="1 2">
    <name type="scientific">Ranatra chinensis</name>
    <dbReference type="NCBI Taxonomy" id="642074"/>
    <lineage>
        <taxon>Eukaryota</taxon>
        <taxon>Metazoa</taxon>
        <taxon>Ecdysozoa</taxon>
        <taxon>Arthropoda</taxon>
        <taxon>Hexapoda</taxon>
        <taxon>Insecta</taxon>
        <taxon>Pterygota</taxon>
        <taxon>Neoptera</taxon>
        <taxon>Paraneoptera</taxon>
        <taxon>Hemiptera</taxon>
        <taxon>Heteroptera</taxon>
        <taxon>Panheteroptera</taxon>
        <taxon>Nepomorpha</taxon>
        <taxon>Nepidae</taxon>
        <taxon>Ranatrinae</taxon>
        <taxon>Ranatra</taxon>
    </lineage>
</organism>
<gene>
    <name evidence="1" type="ORF">AAG570_009126</name>
</gene>
<dbReference type="AlphaFoldDB" id="A0ABD0YSX9"/>
<protein>
    <submittedName>
        <fullName evidence="1">Uncharacterized protein</fullName>
    </submittedName>
</protein>
<evidence type="ECO:0000313" key="2">
    <source>
        <dbReference type="Proteomes" id="UP001558652"/>
    </source>
</evidence>
<reference evidence="1 2" key="1">
    <citation type="submission" date="2024-07" db="EMBL/GenBank/DDBJ databases">
        <title>Chromosome-level genome assembly of the water stick insect Ranatra chinensis (Heteroptera: Nepidae).</title>
        <authorList>
            <person name="Liu X."/>
        </authorList>
    </citation>
    <scope>NUCLEOTIDE SEQUENCE [LARGE SCALE GENOMIC DNA]</scope>
    <source>
        <strain evidence="1">Cailab_2021Rc</strain>
        <tissue evidence="1">Muscle</tissue>
    </source>
</reference>
<sequence>MAALWPRSLGRKKQFLPKKRPFPAVSAGGASKWAWFMILPYEKRCPDRVVSTAGRLASIASDIVPAFLMSCITLLSHSSAFFKLPSVTFYDDGDEALPLEFSLGRIQSERVYSNVLRFIVTFGIGVTESWNIAPPHTSS</sequence>
<dbReference type="Proteomes" id="UP001558652">
    <property type="component" value="Unassembled WGS sequence"/>
</dbReference>
<proteinExistence type="predicted"/>
<evidence type="ECO:0000313" key="1">
    <source>
        <dbReference type="EMBL" id="KAL1139065.1"/>
    </source>
</evidence>
<accession>A0ABD0YSX9</accession>
<keyword evidence="2" id="KW-1185">Reference proteome</keyword>
<comment type="caution">
    <text evidence="1">The sequence shown here is derived from an EMBL/GenBank/DDBJ whole genome shotgun (WGS) entry which is preliminary data.</text>
</comment>
<name>A0ABD0YSX9_9HEMI</name>